<dbReference type="InterPro" id="IPR010621">
    <property type="entry name" value="DUF1214"/>
</dbReference>
<dbReference type="Gene3D" id="2.60.40.1610">
    <property type="entry name" value="Domain of unknown function DUF1254"/>
    <property type="match status" value="1"/>
</dbReference>
<dbReference type="Pfam" id="PF06863">
    <property type="entry name" value="DUF1254"/>
    <property type="match status" value="1"/>
</dbReference>
<sequence length="439" mass="48280">MLLRPDDHDPAAILEDAYVFAYPLVLLDLIREMVTNVDEPEADRAPLNQLFHARELATPKMTSLTRPNVDTLYSQTYLDLGAEPQLLYLPDTERFCSVQTFDGWSDTPIILGDGGLTGDGATTYALTGPKFQGTLPDDVVAVPMPTDLVWLLIRVRCAGPEDVADAHAAQDRIDLRPLSAHQRPWTPPRGVPDPASDFLAMERISELGAQEFFDRFNALVADNPPHPEDDEIVARCAQLGIGAGLTFDLAALPTAARERAATLPGLVDAAWSAANSRMSLHNGWFFMDPSVSDFGTDYAFRACVAHGGFANPVRLTTYPAFAVDESGALVTGGADYTLHFPADQLPPHHEQGWWSLTPYTSAGTLVENELERYVFGNGELPLNPDGSLDILLSATHPGPEREDNWLPIPAEEFTLVMRIYLPREAVIDHSWLPPRPQRH</sequence>
<protein>
    <submittedName>
        <fullName evidence="3">DUF1254 domain-containing protein</fullName>
    </submittedName>
</protein>
<dbReference type="EMBL" id="BAAALG010000012">
    <property type="protein sequence ID" value="GAA1109355.1"/>
    <property type="molecule type" value="Genomic_DNA"/>
</dbReference>
<dbReference type="InterPro" id="IPR037049">
    <property type="entry name" value="DUF1214_C_sf"/>
</dbReference>
<gene>
    <name evidence="3" type="ORF">GCM10009668_32120</name>
</gene>
<proteinExistence type="predicted"/>
<reference evidence="4" key="1">
    <citation type="journal article" date="2019" name="Int. J. Syst. Evol. Microbiol.">
        <title>The Global Catalogue of Microorganisms (GCM) 10K type strain sequencing project: providing services to taxonomists for standard genome sequencing and annotation.</title>
        <authorList>
            <consortium name="The Broad Institute Genomics Platform"/>
            <consortium name="The Broad Institute Genome Sequencing Center for Infectious Disease"/>
            <person name="Wu L."/>
            <person name="Ma J."/>
        </authorList>
    </citation>
    <scope>NUCLEOTIDE SEQUENCE [LARGE SCALE GENOMIC DNA]</scope>
    <source>
        <strain evidence="4">JCM 13008</strain>
    </source>
</reference>
<organism evidence="3 4">
    <name type="scientific">Nocardioides dubius</name>
    <dbReference type="NCBI Taxonomy" id="317019"/>
    <lineage>
        <taxon>Bacteria</taxon>
        <taxon>Bacillati</taxon>
        <taxon>Actinomycetota</taxon>
        <taxon>Actinomycetes</taxon>
        <taxon>Propionibacteriales</taxon>
        <taxon>Nocardioidaceae</taxon>
        <taxon>Nocardioides</taxon>
    </lineage>
</organism>
<name>A0ABP4EKE6_9ACTN</name>
<keyword evidence="4" id="KW-1185">Reference proteome</keyword>
<evidence type="ECO:0000313" key="3">
    <source>
        <dbReference type="EMBL" id="GAA1109355.1"/>
    </source>
</evidence>
<evidence type="ECO:0000259" key="2">
    <source>
        <dbReference type="Pfam" id="PF06863"/>
    </source>
</evidence>
<dbReference type="Gene3D" id="2.60.120.600">
    <property type="entry name" value="Domain of unknown function DUF1214, C-terminal domain"/>
    <property type="match status" value="1"/>
</dbReference>
<dbReference type="Pfam" id="PF06742">
    <property type="entry name" value="DUF1214"/>
    <property type="match status" value="1"/>
</dbReference>
<feature type="domain" description="DUF1254" evidence="2">
    <location>
        <begin position="48"/>
        <end position="177"/>
    </location>
</feature>
<dbReference type="PANTHER" id="PTHR36509">
    <property type="entry name" value="BLL3101 PROTEIN"/>
    <property type="match status" value="1"/>
</dbReference>
<dbReference type="InterPro" id="IPR037050">
    <property type="entry name" value="DUF1254_sf"/>
</dbReference>
<dbReference type="InterPro" id="IPR010679">
    <property type="entry name" value="DUF1254"/>
</dbReference>
<dbReference type="PANTHER" id="PTHR36509:SF2">
    <property type="entry name" value="BLL3101 PROTEIN"/>
    <property type="match status" value="1"/>
</dbReference>
<accession>A0ABP4EKE6</accession>
<evidence type="ECO:0000313" key="4">
    <source>
        <dbReference type="Proteomes" id="UP001501581"/>
    </source>
</evidence>
<dbReference type="RefSeq" id="WP_343995851.1">
    <property type="nucleotide sequence ID" value="NZ_BAAALG010000012.1"/>
</dbReference>
<feature type="domain" description="DUF1214" evidence="1">
    <location>
        <begin position="317"/>
        <end position="423"/>
    </location>
</feature>
<dbReference type="Proteomes" id="UP001501581">
    <property type="component" value="Unassembled WGS sequence"/>
</dbReference>
<comment type="caution">
    <text evidence="3">The sequence shown here is derived from an EMBL/GenBank/DDBJ whole genome shotgun (WGS) entry which is preliminary data.</text>
</comment>
<evidence type="ECO:0000259" key="1">
    <source>
        <dbReference type="Pfam" id="PF06742"/>
    </source>
</evidence>
<dbReference type="SUPFAM" id="SSF160935">
    <property type="entry name" value="VPA0735-like"/>
    <property type="match status" value="1"/>
</dbReference>